<accession>A4X024</accession>
<name>A4X024_CERS5</name>
<dbReference type="AlphaFoldDB" id="A4X024"/>
<keyword evidence="1" id="KW-0614">Plasmid</keyword>
<dbReference type="KEGG" id="rsq:Rsph17025_4137"/>
<dbReference type="HOGENOM" id="CLU_1843584_0_0_5"/>
<geneLocation type="plasmid" evidence="1">
    <name>pRSPA02</name>
</geneLocation>
<dbReference type="BioCyc" id="RSPH349102:G1G8M-4270-MONOMER"/>
<dbReference type="EMBL" id="CP000663">
    <property type="protein sequence ID" value="ABP72988.1"/>
    <property type="molecule type" value="Genomic_DNA"/>
</dbReference>
<organism evidence="1">
    <name type="scientific">Cereibacter sphaeroides (strain ATCC 17025 / ATH 2.4.3)</name>
    <name type="common">Rhodobacter sphaeroides</name>
    <dbReference type="NCBI Taxonomy" id="349102"/>
    <lineage>
        <taxon>Bacteria</taxon>
        <taxon>Pseudomonadati</taxon>
        <taxon>Pseudomonadota</taxon>
        <taxon>Alphaproteobacteria</taxon>
        <taxon>Rhodobacterales</taxon>
        <taxon>Paracoccaceae</taxon>
        <taxon>Cereibacter</taxon>
    </lineage>
</organism>
<evidence type="ECO:0000313" key="1">
    <source>
        <dbReference type="EMBL" id="ABP72988.1"/>
    </source>
</evidence>
<sequence length="139" mass="14286">MPSEWEDDMLKRTAAAILIAALPATGWAGRTVVEPPPEVLPDVFVPTIADMAAVAAQLGDPELAAALASAEPGSPEALSLVATILNAYAERMIALGSLPPMTAEERAAALDLLNNIARLTGSTPATRELVRMISSGGNG</sequence>
<gene>
    <name evidence="1" type="ordered locus">Rsph17025_4137</name>
</gene>
<protein>
    <submittedName>
        <fullName evidence="1">Uncharacterized protein</fullName>
    </submittedName>
</protein>
<reference evidence="1" key="1">
    <citation type="submission" date="2007-04" db="EMBL/GenBank/DDBJ databases">
        <title>Complete sequence of plasmid pRSPA02 of Rhodobacter sphaeroides ATCC 17025.</title>
        <authorList>
            <consortium name="US DOE Joint Genome Institute"/>
            <person name="Copeland A."/>
            <person name="Lucas S."/>
            <person name="Lapidus A."/>
            <person name="Barry K."/>
            <person name="Detter J.C."/>
            <person name="Glavina del Rio T."/>
            <person name="Hammon N."/>
            <person name="Israni S."/>
            <person name="Dalin E."/>
            <person name="Tice H."/>
            <person name="Pitluck S."/>
            <person name="Chertkov O."/>
            <person name="Brettin T."/>
            <person name="Bruce D."/>
            <person name="Han C."/>
            <person name="Schmutz J."/>
            <person name="Larimer F."/>
            <person name="Land M."/>
            <person name="Hauser L."/>
            <person name="Kyrpides N."/>
            <person name="Kim E."/>
            <person name="Richardson P."/>
            <person name="Mackenzie C."/>
            <person name="Choudhary M."/>
            <person name="Donohue T.J."/>
            <person name="Kaplan S."/>
        </authorList>
    </citation>
    <scope>NUCLEOTIDE SEQUENCE [LARGE SCALE GENOMIC DNA]</scope>
    <source>
        <strain evidence="1">ATCC 17025</strain>
        <plasmid evidence="1">pRSPA02</plasmid>
    </source>
</reference>
<proteinExistence type="predicted"/>